<gene>
    <name evidence="17" type="primary">LOC111310238</name>
</gene>
<proteinExistence type="inferred from homology"/>
<dbReference type="GO" id="GO:0140359">
    <property type="term" value="F:ABC-type transporter activity"/>
    <property type="evidence" value="ECO:0007669"/>
    <property type="project" value="InterPro"/>
</dbReference>
<evidence type="ECO:0000256" key="5">
    <source>
        <dbReference type="ARBA" id="ARBA00022737"/>
    </source>
</evidence>
<dbReference type="Pfam" id="PF00005">
    <property type="entry name" value="ABC_tran"/>
    <property type="match status" value="2"/>
</dbReference>
<dbReference type="PROSITE" id="PS50893">
    <property type="entry name" value="ABC_TRANSPORTER_2"/>
    <property type="match status" value="2"/>
</dbReference>
<dbReference type="PANTHER" id="PTHR24222:SF52">
    <property type="entry name" value="ABC TRANSPORTER B FAMILY MEMBER 20-RELATED"/>
    <property type="match status" value="1"/>
</dbReference>
<dbReference type="Gene3D" id="1.20.1560.10">
    <property type="entry name" value="ABC transporter type 1, transmembrane domain"/>
    <property type="match status" value="2"/>
</dbReference>
<dbReference type="GO" id="GO:0016887">
    <property type="term" value="F:ATP hydrolysis activity"/>
    <property type="evidence" value="ECO:0007669"/>
    <property type="project" value="InterPro"/>
</dbReference>
<evidence type="ECO:0000256" key="1">
    <source>
        <dbReference type="ARBA" id="ARBA00004141"/>
    </source>
</evidence>
<comment type="subcellular location">
    <subcellularLocation>
        <location evidence="1">Membrane</location>
        <topology evidence="1">Multi-pass membrane protein</topology>
    </subcellularLocation>
</comment>
<feature type="transmembrane region" description="Helical" evidence="13">
    <location>
        <begin position="984"/>
        <end position="1007"/>
    </location>
</feature>
<reference evidence="17" key="1">
    <citation type="submission" date="2025-08" db="UniProtKB">
        <authorList>
            <consortium name="RefSeq"/>
        </authorList>
    </citation>
    <scope>IDENTIFICATION</scope>
    <source>
        <tissue evidence="17">Fruit stalk</tissue>
    </source>
</reference>
<dbReference type="InterPro" id="IPR003593">
    <property type="entry name" value="AAA+_ATPase"/>
</dbReference>
<feature type="transmembrane region" description="Helical" evidence="13">
    <location>
        <begin position="958"/>
        <end position="978"/>
    </location>
</feature>
<feature type="transmembrane region" description="Helical" evidence="13">
    <location>
        <begin position="213"/>
        <end position="231"/>
    </location>
</feature>
<feature type="compositionally biased region" description="Basic and acidic residues" evidence="12">
    <location>
        <begin position="734"/>
        <end position="756"/>
    </location>
</feature>
<keyword evidence="16" id="KW-1185">Reference proteome</keyword>
<feature type="domain" description="ABC transmembrane type-1" evidence="15">
    <location>
        <begin position="837"/>
        <end position="1129"/>
    </location>
</feature>
<keyword evidence="6" id="KW-0547">Nucleotide-binding</keyword>
<dbReference type="Proteomes" id="UP000515121">
    <property type="component" value="Unplaced"/>
</dbReference>
<evidence type="ECO:0000256" key="6">
    <source>
        <dbReference type="ARBA" id="ARBA00022741"/>
    </source>
</evidence>
<dbReference type="InterPro" id="IPR011527">
    <property type="entry name" value="ABC1_TM_dom"/>
</dbReference>
<name>A0A6P6AK74_DURZI</name>
<evidence type="ECO:0000256" key="10">
    <source>
        <dbReference type="ARBA" id="ARBA00023180"/>
    </source>
</evidence>
<keyword evidence="9 13" id="KW-0472">Membrane</keyword>
<keyword evidence="5" id="KW-0677">Repeat</keyword>
<dbReference type="SUPFAM" id="SSF52540">
    <property type="entry name" value="P-loop containing nucleoside triphosphate hydrolases"/>
    <property type="match status" value="2"/>
</dbReference>
<dbReference type="PROSITE" id="PS50929">
    <property type="entry name" value="ABC_TM1F"/>
    <property type="match status" value="2"/>
</dbReference>
<organism evidence="16 17">
    <name type="scientific">Durio zibethinus</name>
    <name type="common">Durian</name>
    <dbReference type="NCBI Taxonomy" id="66656"/>
    <lineage>
        <taxon>Eukaryota</taxon>
        <taxon>Viridiplantae</taxon>
        <taxon>Streptophyta</taxon>
        <taxon>Embryophyta</taxon>
        <taxon>Tracheophyta</taxon>
        <taxon>Spermatophyta</taxon>
        <taxon>Magnoliopsida</taxon>
        <taxon>eudicotyledons</taxon>
        <taxon>Gunneridae</taxon>
        <taxon>Pentapetalae</taxon>
        <taxon>rosids</taxon>
        <taxon>malvids</taxon>
        <taxon>Malvales</taxon>
        <taxon>Malvaceae</taxon>
        <taxon>Helicteroideae</taxon>
        <taxon>Durio</taxon>
    </lineage>
</organism>
<feature type="domain" description="ABC transporter" evidence="14">
    <location>
        <begin position="413"/>
        <end position="648"/>
    </location>
</feature>
<dbReference type="FunFam" id="1.20.1560.10:FF:000049">
    <property type="entry name" value="ABC transporter B family member 6"/>
    <property type="match status" value="1"/>
</dbReference>
<feature type="region of interest" description="Disordered" evidence="12">
    <location>
        <begin position="677"/>
        <end position="696"/>
    </location>
</feature>
<accession>A0A6P6AK74</accession>
<feature type="domain" description="ABC transmembrane type-1" evidence="15">
    <location>
        <begin position="87"/>
        <end position="380"/>
    </location>
</feature>
<feature type="domain" description="ABC transporter" evidence="14">
    <location>
        <begin position="1160"/>
        <end position="1397"/>
    </location>
</feature>
<feature type="transmembrane region" description="Helical" evidence="13">
    <location>
        <begin position="833"/>
        <end position="862"/>
    </location>
</feature>
<keyword evidence="10" id="KW-0325">Glycoprotein</keyword>
<sequence length="1409" mass="155876">MMISRGLFGWSPPHIQPLTPVSEVSEPPESPSPYLDTTAEAAAAAAAAQVEAEEEMEEAEEIEPPPAAVPFSGLFACADRLDWALMIVGSLAAAAHGTALVVYLHYFAKIVEVLGHRSEAPEPERLDEQFERFRELSLTIVHIAVAVFAAGWIEVSCWILTGERQTAVIRSRYVQVLLNQDMSFFDTYGNNGDIVSQVLSDVLLIQSALSEKVGNYIHNMATFFSGLIIGFVNCWEIALITLATGPFIVAAGGISNIFLHRLAENIQDAYAEAASIAEQAVSYIRTLYAFTNETLAKYSYATSLQATLRYGILISLVQGLGLGFTYGLAICSCALQLWVGRFLVTNGKAHGGEIITALFAVILSGLGLNQAATNFYSFDQGRIAAYRLFEMISRSSSGSSQEGNIIPSVQGNIEFRNVYFSYLSRPEIPILSGFYLTVPAKKAVALVGRNGSGKSSIIPLMERFYDPTLGEVLLDGENIKNLKLEWLRSQIGLVTQEPALLSLSVKDNIAYGRDATFDQIEEAAKIAHAHTFISSLERGYETQVGRAGLALTEEQKIKLSIARAVLLNPTILLLDEVTGGLDFEAERIVQEALDLLMLGRSTIIIARRLSLIRNADYIAVMEEGQLVEMGTHDELLALDGLYAELLRCEEATKLPKRMPVRNHNEVSAFQIEKDSSSVHSFQESSSPKFIKSPSLQRVPGVFRPQDGAFNLQESPKAYSPPPEKMLENGLPVDAGDKEPSIRRQDSFEMRLPELPKLDVQSTQRQKSNGSDPESPVSPLLTSDPKNERSHSQTFSRPHSHSDDIPVKVKEAKDAHHSEAPSFWRLAQLSFAEWLYAVLGSIGAAIFGSFNPLLAYVIALIVTAYYRPGEHHHIRDEVDRWCLIIACMGIITVVANFLQHFYFGIMGEKMTERVRRMMFSAMLRNEVGWFDEEDNSADTLSMRLANDATFVRAAFSNRLSIFIQDSAAVIVAIVIGMLLHWRLALVAFATLPVLTVSAIAQKLWLAGFSKGIQEMHRKASLVLEDAVRNIYTVVAFCAGNKVMELYGLQLKKILKQSFFHGMAIGFAFGFSQFLLFACNALLLWYTALSVKRGYMDLPTALKEYIVFSFATFALVEPFGLAPYILKRRESLTSVFEIIDRVPKIEPDDNSALKPPNVYGSIELKNVDFCYPTRPEMLVLSNFSLKVNGGQTVAVVGVSGSGKSTIISLIERFYDPVAGQILLDGRDLKLYNLRWLRNHLGLVQQEPIIFSTTIRENIIYARHNASEAEMKEAARIANAHQFISSLPHGYDTHVGMRGVDLTPGQKQRIAISRVVLKNAPILLLDEASSSIESESSRVVHEALDTLIMGNKTTILIAHRAAMMRHVDNIVVLNGGRIVEEGTHDSLVAKNGLYVRLMQPHFGKGLRQHRLV</sequence>
<dbReference type="InterPro" id="IPR039421">
    <property type="entry name" value="Type_1_exporter"/>
</dbReference>
<comment type="similarity">
    <text evidence="2">Belongs to the ABC transporter superfamily. ABCB family. Multidrug resistance exporter (TC 3.A.1.201) subfamily.</text>
</comment>
<protein>
    <submittedName>
        <fullName evidence="17">ABC transporter B family member 20</fullName>
    </submittedName>
</protein>
<keyword evidence="7" id="KW-0067">ATP-binding</keyword>
<feature type="compositionally biased region" description="Low complexity" evidence="12">
    <location>
        <begin position="677"/>
        <end position="686"/>
    </location>
</feature>
<feature type="transmembrane region" description="Helical" evidence="13">
    <location>
        <begin position="140"/>
        <end position="161"/>
    </location>
</feature>
<evidence type="ECO:0000256" key="2">
    <source>
        <dbReference type="ARBA" id="ARBA00007577"/>
    </source>
</evidence>
<keyword evidence="8 13" id="KW-1133">Transmembrane helix</keyword>
<feature type="region of interest" description="Disordered" evidence="12">
    <location>
        <begin position="701"/>
        <end position="804"/>
    </location>
</feature>
<evidence type="ECO:0000313" key="17">
    <source>
        <dbReference type="RefSeq" id="XP_022765221.1"/>
    </source>
</evidence>
<evidence type="ECO:0000256" key="3">
    <source>
        <dbReference type="ARBA" id="ARBA00022448"/>
    </source>
</evidence>
<evidence type="ECO:0000256" key="13">
    <source>
        <dbReference type="SAM" id="Phobius"/>
    </source>
</evidence>
<comment type="catalytic activity">
    <reaction evidence="11">
        <text>(indol-3-yl)acetate(in) + ATP + H2O = (indol-3-yl)acetate(out) + ADP + phosphate + H(+)</text>
        <dbReference type="Rhea" id="RHEA:84235"/>
        <dbReference type="ChEBI" id="CHEBI:15377"/>
        <dbReference type="ChEBI" id="CHEBI:15378"/>
        <dbReference type="ChEBI" id="CHEBI:30616"/>
        <dbReference type="ChEBI" id="CHEBI:30854"/>
        <dbReference type="ChEBI" id="CHEBI:43474"/>
        <dbReference type="ChEBI" id="CHEBI:456216"/>
    </reaction>
    <physiologicalReaction direction="left-to-right" evidence="11">
        <dbReference type="Rhea" id="RHEA:84236"/>
    </physiologicalReaction>
</comment>
<dbReference type="PANTHER" id="PTHR24222">
    <property type="entry name" value="ABC TRANSPORTER B FAMILY"/>
    <property type="match status" value="1"/>
</dbReference>
<dbReference type="FunFam" id="3.40.50.300:FF:001683">
    <property type="entry name" value="ABC transporter B family member 20"/>
    <property type="match status" value="1"/>
</dbReference>
<feature type="compositionally biased region" description="Polar residues" evidence="12">
    <location>
        <begin position="759"/>
        <end position="771"/>
    </location>
</feature>
<dbReference type="InterPro" id="IPR027417">
    <property type="entry name" value="P-loop_NTPase"/>
</dbReference>
<dbReference type="SMART" id="SM00382">
    <property type="entry name" value="AAA"/>
    <property type="match status" value="2"/>
</dbReference>
<keyword evidence="3" id="KW-0813">Transport</keyword>
<feature type="transmembrane region" description="Helical" evidence="13">
    <location>
        <begin position="882"/>
        <end position="904"/>
    </location>
</feature>
<dbReference type="Pfam" id="PF00664">
    <property type="entry name" value="ABC_membrane"/>
    <property type="match status" value="2"/>
</dbReference>
<dbReference type="FunFam" id="3.40.50.300:FF:000240">
    <property type="entry name" value="ABC transporter B family member 20"/>
    <property type="match status" value="1"/>
</dbReference>
<evidence type="ECO:0000256" key="8">
    <source>
        <dbReference type="ARBA" id="ARBA00022989"/>
    </source>
</evidence>
<keyword evidence="4 13" id="KW-0812">Transmembrane</keyword>
<feature type="transmembrane region" description="Helical" evidence="13">
    <location>
        <begin position="83"/>
        <end position="106"/>
    </location>
</feature>
<dbReference type="FunFam" id="1.20.1560.10:FF:000021">
    <property type="entry name" value="ABC transporter B family member 6"/>
    <property type="match status" value="1"/>
</dbReference>
<evidence type="ECO:0000256" key="12">
    <source>
        <dbReference type="SAM" id="MobiDB-lite"/>
    </source>
</evidence>
<dbReference type="GO" id="GO:0005886">
    <property type="term" value="C:plasma membrane"/>
    <property type="evidence" value="ECO:0007669"/>
    <property type="project" value="TreeGrafter"/>
</dbReference>
<dbReference type="GO" id="GO:0005524">
    <property type="term" value="F:ATP binding"/>
    <property type="evidence" value="ECO:0007669"/>
    <property type="project" value="UniProtKB-KW"/>
</dbReference>
<evidence type="ECO:0000259" key="14">
    <source>
        <dbReference type="PROSITE" id="PS50893"/>
    </source>
</evidence>
<dbReference type="FunFam" id="1.20.1560.10:FF:000028">
    <property type="entry name" value="ABC transporter B family member 20"/>
    <property type="match status" value="1"/>
</dbReference>
<dbReference type="InterPro" id="IPR036640">
    <property type="entry name" value="ABC1_TM_sf"/>
</dbReference>
<dbReference type="GeneID" id="111310238"/>
<feature type="transmembrane region" description="Helical" evidence="13">
    <location>
        <begin position="1057"/>
        <end position="1083"/>
    </location>
</feature>
<dbReference type="RefSeq" id="XP_022765221.1">
    <property type="nucleotide sequence ID" value="XM_022909486.1"/>
</dbReference>
<feature type="transmembrane region" description="Helical" evidence="13">
    <location>
        <begin position="312"/>
        <end position="339"/>
    </location>
</feature>
<dbReference type="OrthoDB" id="6500128at2759"/>
<feature type="transmembrane region" description="Helical" evidence="13">
    <location>
        <begin position="354"/>
        <end position="372"/>
    </location>
</feature>
<evidence type="ECO:0000259" key="15">
    <source>
        <dbReference type="PROSITE" id="PS50929"/>
    </source>
</evidence>
<dbReference type="InterPro" id="IPR003439">
    <property type="entry name" value="ABC_transporter-like_ATP-bd"/>
</dbReference>
<dbReference type="CDD" id="cd18578">
    <property type="entry name" value="ABC_6TM_Pgp_ABCB1_D2_like"/>
    <property type="match status" value="1"/>
</dbReference>
<evidence type="ECO:0000256" key="9">
    <source>
        <dbReference type="ARBA" id="ARBA00023136"/>
    </source>
</evidence>
<evidence type="ECO:0000313" key="16">
    <source>
        <dbReference type="Proteomes" id="UP000515121"/>
    </source>
</evidence>
<evidence type="ECO:0000256" key="7">
    <source>
        <dbReference type="ARBA" id="ARBA00022840"/>
    </source>
</evidence>
<evidence type="ECO:0000256" key="4">
    <source>
        <dbReference type="ARBA" id="ARBA00022692"/>
    </source>
</evidence>
<dbReference type="CDD" id="cd18577">
    <property type="entry name" value="ABC_6TM_Pgp_ABCB1_D1_like"/>
    <property type="match status" value="1"/>
</dbReference>
<feature type="transmembrane region" description="Helical" evidence="13">
    <location>
        <begin position="1103"/>
        <end position="1124"/>
    </location>
</feature>
<dbReference type="Gene3D" id="3.40.50.300">
    <property type="entry name" value="P-loop containing nucleotide triphosphate hydrolases"/>
    <property type="match status" value="2"/>
</dbReference>
<feature type="transmembrane region" description="Helical" evidence="13">
    <location>
        <begin position="237"/>
        <end position="259"/>
    </location>
</feature>
<evidence type="ECO:0000256" key="11">
    <source>
        <dbReference type="ARBA" id="ARBA00093214"/>
    </source>
</evidence>
<dbReference type="SUPFAM" id="SSF90123">
    <property type="entry name" value="ABC transporter transmembrane region"/>
    <property type="match status" value="2"/>
</dbReference>
<dbReference type="KEGG" id="dzi:111310238"/>